<dbReference type="InterPro" id="IPR017593">
    <property type="entry name" value="Allantoinase"/>
</dbReference>
<evidence type="ECO:0000256" key="4">
    <source>
        <dbReference type="ARBA" id="ARBA00011881"/>
    </source>
</evidence>
<gene>
    <name evidence="10" type="primary">allB</name>
    <name evidence="10" type="ORF">KOI35_24030</name>
</gene>
<evidence type="ECO:0000259" key="9">
    <source>
        <dbReference type="Pfam" id="PF01979"/>
    </source>
</evidence>
<dbReference type="Proteomes" id="UP001519654">
    <property type="component" value="Unassembled WGS sequence"/>
</dbReference>
<keyword evidence="7 10" id="KW-0378">Hydrolase</keyword>
<comment type="pathway">
    <text evidence="2">Nitrogen metabolism; (S)-allantoin degradation; allantoate from (S)-allantoin: step 1/1.</text>
</comment>
<evidence type="ECO:0000256" key="3">
    <source>
        <dbReference type="ARBA" id="ARBA00010368"/>
    </source>
</evidence>
<sequence length="438" mass="46193">MVELVLRSRRVVTGDGERAASVAVEGGRIVAIGGHDDVFDTAVDTDLGETALLPGLVDTHVHVNEPGRTEWEGFASATRAAAAGGVTAIVDMPLNSLPPTVDVEALRIKQAAAEGQTFVDVGFWGGAIPGNADALPALHEAGVFGFKAFLADSGVPEFPPVSAGELHAALHKVPDAQFVVHAEDPDHLTDLSGSATYAQFLASRPVEAEHAAVATAIDAARRTGGRVHILHLSAATALPLIRNAQHEGLRVTAETCPHYLTLDADHIPEGATEFKCCPPIRDAANADRLWSALADGLIACVVSDHSPCTPELKRQDTGDFAAAWGGIASVQLGLPVIWTSARSRGYSLADVVDWMARRPADLVGLRGKGRIEVGADADLVAFDPDDTFVVEPARLHHKNPVTPYAGRKLTGVVRTTWLRGHAVTGDSARGRFLTRKDA</sequence>
<evidence type="ECO:0000256" key="8">
    <source>
        <dbReference type="ARBA" id="ARBA00022833"/>
    </source>
</evidence>
<comment type="subunit">
    <text evidence="4">Homotetramer.</text>
</comment>
<name>A0ABS5YSZ8_9ACTN</name>
<evidence type="ECO:0000256" key="7">
    <source>
        <dbReference type="ARBA" id="ARBA00022801"/>
    </source>
</evidence>
<evidence type="ECO:0000256" key="5">
    <source>
        <dbReference type="ARBA" id="ARBA00012863"/>
    </source>
</evidence>
<keyword evidence="11" id="KW-1185">Reference proteome</keyword>
<dbReference type="EMBL" id="JAHKKG010000007">
    <property type="protein sequence ID" value="MBU2666581.1"/>
    <property type="molecule type" value="Genomic_DNA"/>
</dbReference>
<keyword evidence="8" id="KW-0862">Zinc</keyword>
<evidence type="ECO:0000256" key="1">
    <source>
        <dbReference type="ARBA" id="ARBA00001947"/>
    </source>
</evidence>
<dbReference type="PANTHER" id="PTHR43668">
    <property type="entry name" value="ALLANTOINASE"/>
    <property type="match status" value="1"/>
</dbReference>
<dbReference type="InterPro" id="IPR050138">
    <property type="entry name" value="DHOase/Allantoinase_Hydrolase"/>
</dbReference>
<dbReference type="Pfam" id="PF01979">
    <property type="entry name" value="Amidohydro_1"/>
    <property type="match status" value="1"/>
</dbReference>
<evidence type="ECO:0000256" key="6">
    <source>
        <dbReference type="ARBA" id="ARBA00022723"/>
    </source>
</evidence>
<feature type="domain" description="Amidohydrolase-related" evidence="9">
    <location>
        <begin position="52"/>
        <end position="423"/>
    </location>
</feature>
<dbReference type="InterPro" id="IPR032466">
    <property type="entry name" value="Metal_Hydrolase"/>
</dbReference>
<accession>A0ABS5YSZ8</accession>
<dbReference type="SUPFAM" id="SSF51556">
    <property type="entry name" value="Metallo-dependent hydrolases"/>
    <property type="match status" value="1"/>
</dbReference>
<comment type="similarity">
    <text evidence="3">Belongs to the metallo-dependent hydrolases superfamily. Allantoinase family.</text>
</comment>
<dbReference type="RefSeq" id="WP_215790254.1">
    <property type="nucleotide sequence ID" value="NZ_JAHKKG010000007.1"/>
</dbReference>
<dbReference type="Gene3D" id="3.20.20.140">
    <property type="entry name" value="Metal-dependent hydrolases"/>
    <property type="match status" value="1"/>
</dbReference>
<protein>
    <recommendedName>
        <fullName evidence="5">allantoinase</fullName>
        <ecNumber evidence="5">3.5.2.5</ecNumber>
    </recommendedName>
</protein>
<evidence type="ECO:0000313" key="10">
    <source>
        <dbReference type="EMBL" id="MBU2666581.1"/>
    </source>
</evidence>
<proteinExistence type="inferred from homology"/>
<comment type="caution">
    <text evidence="10">The sequence shown here is derived from an EMBL/GenBank/DDBJ whole genome shotgun (WGS) entry which is preliminary data.</text>
</comment>
<dbReference type="EC" id="3.5.2.5" evidence="5"/>
<organism evidence="10 11">
    <name type="scientific">Paractinoplanes bogorensis</name>
    <dbReference type="NCBI Taxonomy" id="1610840"/>
    <lineage>
        <taxon>Bacteria</taxon>
        <taxon>Bacillati</taxon>
        <taxon>Actinomycetota</taxon>
        <taxon>Actinomycetes</taxon>
        <taxon>Micromonosporales</taxon>
        <taxon>Micromonosporaceae</taxon>
        <taxon>Paractinoplanes</taxon>
    </lineage>
</organism>
<dbReference type="GO" id="GO:0004038">
    <property type="term" value="F:allantoinase activity"/>
    <property type="evidence" value="ECO:0007669"/>
    <property type="project" value="UniProtKB-EC"/>
</dbReference>
<dbReference type="InterPro" id="IPR006680">
    <property type="entry name" value="Amidohydro-rel"/>
</dbReference>
<evidence type="ECO:0000256" key="2">
    <source>
        <dbReference type="ARBA" id="ARBA00004968"/>
    </source>
</evidence>
<dbReference type="InterPro" id="IPR011059">
    <property type="entry name" value="Metal-dep_hydrolase_composite"/>
</dbReference>
<dbReference type="PANTHER" id="PTHR43668:SF2">
    <property type="entry name" value="ALLANTOINASE"/>
    <property type="match status" value="1"/>
</dbReference>
<reference evidence="10 11" key="1">
    <citation type="submission" date="2021-06" db="EMBL/GenBank/DDBJ databases">
        <title>Actinoplanes lichenicola sp. nov., and Actinoplanes ovalisporus sp. nov., isolated from lichen in Thailand.</title>
        <authorList>
            <person name="Saeng-In P."/>
            <person name="Kanchanasin P."/>
            <person name="Yuki M."/>
            <person name="Kudo T."/>
            <person name="Ohkuma M."/>
            <person name="Phongsopitanun W."/>
            <person name="Tanasupawat S."/>
        </authorList>
    </citation>
    <scope>NUCLEOTIDE SEQUENCE [LARGE SCALE GENOMIC DNA]</scope>
    <source>
        <strain evidence="10 11">NBRC 110975</strain>
    </source>
</reference>
<dbReference type="SUPFAM" id="SSF51338">
    <property type="entry name" value="Composite domain of metallo-dependent hydrolases"/>
    <property type="match status" value="1"/>
</dbReference>
<comment type="cofactor">
    <cofactor evidence="1">
        <name>Zn(2+)</name>
        <dbReference type="ChEBI" id="CHEBI:29105"/>
    </cofactor>
</comment>
<dbReference type="NCBIfam" id="TIGR03178">
    <property type="entry name" value="allantoinase"/>
    <property type="match status" value="1"/>
</dbReference>
<evidence type="ECO:0000313" key="11">
    <source>
        <dbReference type="Proteomes" id="UP001519654"/>
    </source>
</evidence>
<keyword evidence="6" id="KW-0479">Metal-binding</keyword>